<evidence type="ECO:0000313" key="8">
    <source>
        <dbReference type="EMBL" id="RDX95484.1"/>
    </source>
</evidence>
<accession>A0A371GY56</accession>
<dbReference type="InterPro" id="IPR041373">
    <property type="entry name" value="RT_RNaseH"/>
</dbReference>
<dbReference type="GO" id="GO:0003964">
    <property type="term" value="F:RNA-directed DNA polymerase activity"/>
    <property type="evidence" value="ECO:0007669"/>
    <property type="project" value="UniProtKB-KW"/>
</dbReference>
<dbReference type="Proteomes" id="UP000257109">
    <property type="component" value="Unassembled WGS sequence"/>
</dbReference>
<keyword evidence="5" id="KW-0378">Hydrolase</keyword>
<keyword evidence="3" id="KW-0540">Nuclease</keyword>
<sequence>MRLMNYLLRSLIRRCVVVYIDDILDVLQLFKNESLYVNLEKCTFCTSEVIFLGFMVGSHGVRVDKEKVKLIQSWPTPTNMSDVRSFHMLACYYRCFVKDFSNLVAPLNKIIKKDFGFKLSNTLILALPNFQKPFKLECDVSNVSIGIVLLQEGHLIALFSEKLQGIQLNYFTYDKEPYTLVRTLQVFQHYVLSNKFVVHSNHKSLKHLGSQHKLNKRHAMWVKFLEQFPYVIKHKQEKTNIVKARIACHARNKLLGFESLKNLFMEDDDFKEAYEHCANSVNGGFFRNEKFLFKGEKKRLCVARSSIRELLVREAREVGLMSHFSERKTYKTLH</sequence>
<evidence type="ECO:0000256" key="4">
    <source>
        <dbReference type="ARBA" id="ARBA00022759"/>
    </source>
</evidence>
<protein>
    <submittedName>
        <fullName evidence="8">Retrovirus-related Pol polyprotein from transposon 17.6</fullName>
    </submittedName>
</protein>
<dbReference type="CDD" id="cd09274">
    <property type="entry name" value="RNase_HI_RT_Ty3"/>
    <property type="match status" value="1"/>
</dbReference>
<evidence type="ECO:0000256" key="1">
    <source>
        <dbReference type="ARBA" id="ARBA00022679"/>
    </source>
</evidence>
<keyword evidence="2" id="KW-0548">Nucleotidyltransferase</keyword>
<evidence type="ECO:0000256" key="3">
    <source>
        <dbReference type="ARBA" id="ARBA00022722"/>
    </source>
</evidence>
<evidence type="ECO:0000259" key="7">
    <source>
        <dbReference type="Pfam" id="PF17917"/>
    </source>
</evidence>
<dbReference type="Gene3D" id="3.30.70.270">
    <property type="match status" value="2"/>
</dbReference>
<dbReference type="GO" id="GO:0004519">
    <property type="term" value="F:endonuclease activity"/>
    <property type="evidence" value="ECO:0007669"/>
    <property type="project" value="UniProtKB-KW"/>
</dbReference>
<comment type="caution">
    <text evidence="8">The sequence shown here is derived from an EMBL/GenBank/DDBJ whole genome shotgun (WGS) entry which is preliminary data.</text>
</comment>
<evidence type="ECO:0000256" key="2">
    <source>
        <dbReference type="ARBA" id="ARBA00022695"/>
    </source>
</evidence>
<keyword evidence="4" id="KW-0255">Endonuclease</keyword>
<evidence type="ECO:0000256" key="5">
    <source>
        <dbReference type="ARBA" id="ARBA00022801"/>
    </source>
</evidence>
<dbReference type="GO" id="GO:0016787">
    <property type="term" value="F:hydrolase activity"/>
    <property type="evidence" value="ECO:0007669"/>
    <property type="project" value="UniProtKB-KW"/>
</dbReference>
<gene>
    <name evidence="8" type="primary">pol</name>
    <name evidence="8" type="ORF">CR513_21976</name>
</gene>
<keyword evidence="6" id="KW-0695">RNA-directed DNA polymerase</keyword>
<feature type="domain" description="Reverse transcriptase RNase H-like" evidence="7">
    <location>
        <begin position="129"/>
        <end position="228"/>
    </location>
</feature>
<dbReference type="PANTHER" id="PTHR35046:SF26">
    <property type="entry name" value="RNA-DIRECTED DNA POLYMERASE"/>
    <property type="match status" value="1"/>
</dbReference>
<dbReference type="SUPFAM" id="SSF56672">
    <property type="entry name" value="DNA/RNA polymerases"/>
    <property type="match status" value="1"/>
</dbReference>
<feature type="non-terminal residue" evidence="8">
    <location>
        <position position="1"/>
    </location>
</feature>
<dbReference type="OrthoDB" id="415724at2759"/>
<evidence type="ECO:0000256" key="6">
    <source>
        <dbReference type="ARBA" id="ARBA00022918"/>
    </source>
</evidence>
<dbReference type="InterPro" id="IPR043502">
    <property type="entry name" value="DNA/RNA_pol_sf"/>
</dbReference>
<dbReference type="InterPro" id="IPR043128">
    <property type="entry name" value="Rev_trsase/Diguanyl_cyclase"/>
</dbReference>
<name>A0A371GY56_MUCPR</name>
<dbReference type="PANTHER" id="PTHR35046">
    <property type="entry name" value="ZINC KNUCKLE (CCHC-TYPE) FAMILY PROTEIN"/>
    <property type="match status" value="1"/>
</dbReference>
<reference evidence="8" key="1">
    <citation type="submission" date="2018-05" db="EMBL/GenBank/DDBJ databases">
        <title>Draft genome of Mucuna pruriens seed.</title>
        <authorList>
            <person name="Nnadi N.E."/>
            <person name="Vos R."/>
            <person name="Hasami M.H."/>
            <person name="Devisetty U.K."/>
            <person name="Aguiy J.C."/>
        </authorList>
    </citation>
    <scope>NUCLEOTIDE SEQUENCE [LARGE SCALE GENOMIC DNA]</scope>
    <source>
        <strain evidence="8">JCA_2017</strain>
    </source>
</reference>
<keyword evidence="9" id="KW-1185">Reference proteome</keyword>
<dbReference type="Pfam" id="PF17917">
    <property type="entry name" value="RT_RNaseH"/>
    <property type="match status" value="1"/>
</dbReference>
<dbReference type="EMBL" id="QJKJ01004115">
    <property type="protein sequence ID" value="RDX95484.1"/>
    <property type="molecule type" value="Genomic_DNA"/>
</dbReference>
<dbReference type="AlphaFoldDB" id="A0A371GY56"/>
<keyword evidence="1" id="KW-0808">Transferase</keyword>
<proteinExistence type="predicted"/>
<organism evidence="8 9">
    <name type="scientific">Mucuna pruriens</name>
    <name type="common">Velvet bean</name>
    <name type="synonym">Dolichos pruriens</name>
    <dbReference type="NCBI Taxonomy" id="157652"/>
    <lineage>
        <taxon>Eukaryota</taxon>
        <taxon>Viridiplantae</taxon>
        <taxon>Streptophyta</taxon>
        <taxon>Embryophyta</taxon>
        <taxon>Tracheophyta</taxon>
        <taxon>Spermatophyta</taxon>
        <taxon>Magnoliopsida</taxon>
        <taxon>eudicotyledons</taxon>
        <taxon>Gunneridae</taxon>
        <taxon>Pentapetalae</taxon>
        <taxon>rosids</taxon>
        <taxon>fabids</taxon>
        <taxon>Fabales</taxon>
        <taxon>Fabaceae</taxon>
        <taxon>Papilionoideae</taxon>
        <taxon>50 kb inversion clade</taxon>
        <taxon>NPAAA clade</taxon>
        <taxon>indigoferoid/millettioid clade</taxon>
        <taxon>Phaseoleae</taxon>
        <taxon>Mucuna</taxon>
    </lineage>
</organism>
<evidence type="ECO:0000313" key="9">
    <source>
        <dbReference type="Proteomes" id="UP000257109"/>
    </source>
</evidence>